<accession>A0A6J6SSR0</accession>
<gene>
    <name evidence="2" type="ORF">UFOPK2788_00610</name>
</gene>
<proteinExistence type="predicted"/>
<dbReference type="EMBL" id="CAEZYV010000078">
    <property type="protein sequence ID" value="CAB4737870.1"/>
    <property type="molecule type" value="Genomic_DNA"/>
</dbReference>
<protein>
    <submittedName>
        <fullName evidence="2">Unannotated protein</fullName>
    </submittedName>
</protein>
<reference evidence="2" key="1">
    <citation type="submission" date="2020-05" db="EMBL/GenBank/DDBJ databases">
        <authorList>
            <person name="Chiriac C."/>
            <person name="Salcher M."/>
            <person name="Ghai R."/>
            <person name="Kavagutti S V."/>
        </authorList>
    </citation>
    <scope>NUCLEOTIDE SEQUENCE</scope>
</reference>
<organism evidence="2">
    <name type="scientific">freshwater metagenome</name>
    <dbReference type="NCBI Taxonomy" id="449393"/>
    <lineage>
        <taxon>unclassified sequences</taxon>
        <taxon>metagenomes</taxon>
        <taxon>ecological metagenomes</taxon>
    </lineage>
</organism>
<name>A0A6J6SSR0_9ZZZZ</name>
<feature type="region of interest" description="Disordered" evidence="1">
    <location>
        <begin position="1"/>
        <end position="26"/>
    </location>
</feature>
<sequence length="117" mass="11955">MASVAYSISASSKTTTGQDDPSSNESFLTPATLEICVPVAVDPVKEILRTRESLTKASPSSDPGPCKTCNTPSGNPASVKHFARAIAVSGVVRAGLRTTEFPTASAGAILCRTKSAG</sequence>
<evidence type="ECO:0000313" key="2">
    <source>
        <dbReference type="EMBL" id="CAB4737870.1"/>
    </source>
</evidence>
<evidence type="ECO:0000256" key="1">
    <source>
        <dbReference type="SAM" id="MobiDB-lite"/>
    </source>
</evidence>
<dbReference type="AlphaFoldDB" id="A0A6J6SSR0"/>